<accession>A0A9J6ANB0</accession>
<proteinExistence type="predicted"/>
<organism evidence="1 2">
    <name type="scientific">Solanum commersonii</name>
    <name type="common">Commerson's wild potato</name>
    <name type="synonym">Commerson's nightshade</name>
    <dbReference type="NCBI Taxonomy" id="4109"/>
    <lineage>
        <taxon>Eukaryota</taxon>
        <taxon>Viridiplantae</taxon>
        <taxon>Streptophyta</taxon>
        <taxon>Embryophyta</taxon>
        <taxon>Tracheophyta</taxon>
        <taxon>Spermatophyta</taxon>
        <taxon>Magnoliopsida</taxon>
        <taxon>eudicotyledons</taxon>
        <taxon>Gunneridae</taxon>
        <taxon>Pentapetalae</taxon>
        <taxon>asterids</taxon>
        <taxon>lamiids</taxon>
        <taxon>Solanales</taxon>
        <taxon>Solanaceae</taxon>
        <taxon>Solanoideae</taxon>
        <taxon>Solaneae</taxon>
        <taxon>Solanum</taxon>
    </lineage>
</organism>
<reference evidence="1 2" key="1">
    <citation type="submission" date="2020-09" db="EMBL/GenBank/DDBJ databases">
        <title>De no assembly of potato wild relative species, Solanum commersonii.</title>
        <authorList>
            <person name="Cho K."/>
        </authorList>
    </citation>
    <scope>NUCLEOTIDE SEQUENCE [LARGE SCALE GENOMIC DNA]</scope>
    <source>
        <strain evidence="1">LZ3.2</strain>
        <tissue evidence="1">Leaf</tissue>
    </source>
</reference>
<gene>
    <name evidence="1" type="ORF">H5410_011067</name>
</gene>
<keyword evidence="2" id="KW-1185">Reference proteome</keyword>
<dbReference type="AlphaFoldDB" id="A0A9J6ANB0"/>
<protein>
    <submittedName>
        <fullName evidence="1">Uncharacterized protein</fullName>
    </submittedName>
</protein>
<dbReference type="Proteomes" id="UP000824120">
    <property type="component" value="Chromosome 2"/>
</dbReference>
<comment type="caution">
    <text evidence="1">The sequence shown here is derived from an EMBL/GenBank/DDBJ whole genome shotgun (WGS) entry which is preliminary data.</text>
</comment>
<dbReference type="EMBL" id="JACXVP010000002">
    <property type="protein sequence ID" value="KAG5625849.1"/>
    <property type="molecule type" value="Genomic_DNA"/>
</dbReference>
<name>A0A9J6ANB0_SOLCO</name>
<evidence type="ECO:0000313" key="2">
    <source>
        <dbReference type="Proteomes" id="UP000824120"/>
    </source>
</evidence>
<evidence type="ECO:0000313" key="1">
    <source>
        <dbReference type="EMBL" id="KAG5625849.1"/>
    </source>
</evidence>
<sequence>MPLVFFYETKVAFRHIHQTSLSPTISLGESDPIGHCSLISFTQIASISNGTDFDYISKVSEKGVCV</sequence>